<evidence type="ECO:0000313" key="1">
    <source>
        <dbReference type="EMBL" id="KAI0068672.1"/>
    </source>
</evidence>
<sequence length="772" mass="84600">MMNNIISATPRPRPPAQVRRTSGARYKASPPPPYRLAFPPSGAESVASSDPVPESPLSPKAPGVSFLGSEDTSFDDPIPSSAIEAWMNERPREELSSLLLRADDMIRDREKELTMTSELSRSLYNTNIALKNKHGALLARLPSGFSMTPDGTPMSSPSPSPHLYSSSLPRHPSTVNRPARARRISVSPSEIALLSDQNAELLSKLEQLEIESTQADQAGKRRLGKLEKEIMSLREELEAAQARSEELERLARLRERGSDEAAKKKQEWDDRIRALRNKSDEDEDSFEEEVRDFAPGSGPVNPVPIPAIAPRSLLLQPAIPQASSTPEPAVHSNFERFLSPSPSPSPAPSSPAQVEYALVAQLLSKVRELEQANAQIGEHQRDTTAKIREAQMEAETIRRLYACLGDDPDVELEVVDDNDPPKPSTDGSHAWNSTVRFRSLRRTINGDVTRLSIDSAFEDGIGEGLHSTVRSGVPHKSNILHRNRKTVVGLFDTPDSQSGLSSRPVAAILTSPSGDVFDSRSSPFSPDISSHAGSRLPTLGSELGSEYGDDWAGNAGNHHLRSSSLYNAFSPDPLPVPLPTDSNLVSAPLMRDGQNTSHPPSMHDFPERHAAMRTPASPDLDKTPNRSTYSRGHRLAETVRSRTHSWVDKRFQMTAPALRRRHEVAEFGLEEGPRVTELTTCETAIPIDRAVQEETSSALVAVPQAVEELALQTTAGAVVATGKKERIAALMVELWLWLQFAIIIFVFIWAMAKRGPKAVVQEAGRNRVTKST</sequence>
<dbReference type="Proteomes" id="UP000814140">
    <property type="component" value="Unassembled WGS sequence"/>
</dbReference>
<accession>A0ACB8TJS0</accession>
<reference evidence="1" key="1">
    <citation type="submission" date="2021-03" db="EMBL/GenBank/DDBJ databases">
        <authorList>
            <consortium name="DOE Joint Genome Institute"/>
            <person name="Ahrendt S."/>
            <person name="Looney B.P."/>
            <person name="Miyauchi S."/>
            <person name="Morin E."/>
            <person name="Drula E."/>
            <person name="Courty P.E."/>
            <person name="Chicoki N."/>
            <person name="Fauchery L."/>
            <person name="Kohler A."/>
            <person name="Kuo A."/>
            <person name="Labutti K."/>
            <person name="Pangilinan J."/>
            <person name="Lipzen A."/>
            <person name="Riley R."/>
            <person name="Andreopoulos W."/>
            <person name="He G."/>
            <person name="Johnson J."/>
            <person name="Barry K.W."/>
            <person name="Grigoriev I.V."/>
            <person name="Nagy L."/>
            <person name="Hibbett D."/>
            <person name="Henrissat B."/>
            <person name="Matheny P.B."/>
            <person name="Labbe J."/>
            <person name="Martin F."/>
        </authorList>
    </citation>
    <scope>NUCLEOTIDE SEQUENCE</scope>
    <source>
        <strain evidence="1">HHB10654</strain>
    </source>
</reference>
<dbReference type="EMBL" id="MU277187">
    <property type="protein sequence ID" value="KAI0068672.1"/>
    <property type="molecule type" value="Genomic_DNA"/>
</dbReference>
<reference evidence="1" key="2">
    <citation type="journal article" date="2022" name="New Phytol.">
        <title>Evolutionary transition to the ectomycorrhizal habit in the genomes of a hyperdiverse lineage of mushroom-forming fungi.</title>
        <authorList>
            <person name="Looney B."/>
            <person name="Miyauchi S."/>
            <person name="Morin E."/>
            <person name="Drula E."/>
            <person name="Courty P.E."/>
            <person name="Kohler A."/>
            <person name="Kuo A."/>
            <person name="LaButti K."/>
            <person name="Pangilinan J."/>
            <person name="Lipzen A."/>
            <person name="Riley R."/>
            <person name="Andreopoulos W."/>
            <person name="He G."/>
            <person name="Johnson J."/>
            <person name="Nolan M."/>
            <person name="Tritt A."/>
            <person name="Barry K.W."/>
            <person name="Grigoriev I.V."/>
            <person name="Nagy L.G."/>
            <person name="Hibbett D."/>
            <person name="Henrissat B."/>
            <person name="Matheny P.B."/>
            <person name="Labbe J."/>
            <person name="Martin F.M."/>
        </authorList>
    </citation>
    <scope>NUCLEOTIDE SEQUENCE</scope>
    <source>
        <strain evidence="1">HHB10654</strain>
    </source>
</reference>
<name>A0ACB8TJS0_9AGAM</name>
<evidence type="ECO:0000313" key="2">
    <source>
        <dbReference type="Proteomes" id="UP000814140"/>
    </source>
</evidence>
<comment type="caution">
    <text evidence="1">The sequence shown here is derived from an EMBL/GenBank/DDBJ whole genome shotgun (WGS) entry which is preliminary data.</text>
</comment>
<protein>
    <submittedName>
        <fullName evidence="1">Uncharacterized protein</fullName>
    </submittedName>
</protein>
<organism evidence="1 2">
    <name type="scientific">Artomyces pyxidatus</name>
    <dbReference type="NCBI Taxonomy" id="48021"/>
    <lineage>
        <taxon>Eukaryota</taxon>
        <taxon>Fungi</taxon>
        <taxon>Dikarya</taxon>
        <taxon>Basidiomycota</taxon>
        <taxon>Agaricomycotina</taxon>
        <taxon>Agaricomycetes</taxon>
        <taxon>Russulales</taxon>
        <taxon>Auriscalpiaceae</taxon>
        <taxon>Artomyces</taxon>
    </lineage>
</organism>
<gene>
    <name evidence="1" type="ORF">BV25DRAFT_1817574</name>
</gene>
<proteinExistence type="predicted"/>
<keyword evidence="2" id="KW-1185">Reference proteome</keyword>